<accession>A0A6M2ZHM1</accession>
<name>A0A6M2ZHM1_9CAUD</name>
<reference evidence="1" key="1">
    <citation type="submission" date="2019-04" db="EMBL/GenBank/DDBJ databases">
        <title>Genomic and proteomic characterization of cyanophage S-SCSM1 provides new insights into understanding the viral gene diversity and phage-host interactions.</title>
        <authorList>
            <person name="Wang Q."/>
            <person name="Xu Y."/>
            <person name="Jiao N."/>
            <person name="Zhang R."/>
        </authorList>
    </citation>
    <scope>NUCLEOTIDE SEQUENCE [LARGE SCALE GENOMIC DNA]</scope>
</reference>
<sequence>MTKREFVTKSGDTFEWEETEEVRKAVERLHQTIRDLEKKAPDYGVGK</sequence>
<dbReference type="Proteomes" id="UP000515683">
    <property type="component" value="Segment"/>
</dbReference>
<protein>
    <submittedName>
        <fullName evidence="1">Uncharacterized protein</fullName>
    </submittedName>
</protein>
<dbReference type="EMBL" id="MK867354">
    <property type="protein sequence ID" value="QFG06342.1"/>
    <property type="molecule type" value="Genomic_DNA"/>
</dbReference>
<gene>
    <name evidence="1" type="ORF">SSCSM1_85</name>
</gene>
<proteinExistence type="predicted"/>
<evidence type="ECO:0000313" key="2">
    <source>
        <dbReference type="Proteomes" id="UP000515683"/>
    </source>
</evidence>
<evidence type="ECO:0000313" key="1">
    <source>
        <dbReference type="EMBL" id="QFG06342.1"/>
    </source>
</evidence>
<keyword evidence="2" id="KW-1185">Reference proteome</keyword>
<organism evidence="1 2">
    <name type="scientific">Synechococcus phage S-SCSM1</name>
    <dbReference type="NCBI Taxonomy" id="2588487"/>
    <lineage>
        <taxon>Viruses</taxon>
        <taxon>Duplodnaviria</taxon>
        <taxon>Heunggongvirae</taxon>
        <taxon>Uroviricota</taxon>
        <taxon>Caudoviricetes</taxon>
        <taxon>Pantevenvirales</taxon>
        <taxon>Kyanoviridae</taxon>
        <taxon>Zhoulongquanvirus</taxon>
        <taxon>Zhoulongquanvirus esscess</taxon>
    </lineage>
</organism>